<reference evidence="2 3" key="1">
    <citation type="submission" date="2019-03" db="EMBL/GenBank/DDBJ databases">
        <title>First draft genome of Liparis tanakae, snailfish: a comprehensive survey of snailfish specific genes.</title>
        <authorList>
            <person name="Kim W."/>
            <person name="Song I."/>
            <person name="Jeong J.-H."/>
            <person name="Kim D."/>
            <person name="Kim S."/>
            <person name="Ryu S."/>
            <person name="Song J.Y."/>
            <person name="Lee S.K."/>
        </authorList>
    </citation>
    <scope>NUCLEOTIDE SEQUENCE [LARGE SCALE GENOMIC DNA]</scope>
    <source>
        <tissue evidence="2">Muscle</tissue>
    </source>
</reference>
<evidence type="ECO:0000256" key="1">
    <source>
        <dbReference type="SAM" id="MobiDB-lite"/>
    </source>
</evidence>
<sequence>MPLPHCVDPADTFSCGFFGAVREEREEGNRCSVDKINKHSPPRENSERCSKITEGSPALASPRSRVLMEGTLDRPCLQRAGHN</sequence>
<protein>
    <submittedName>
        <fullName evidence="2">Uncharacterized protein</fullName>
    </submittedName>
</protein>
<evidence type="ECO:0000313" key="3">
    <source>
        <dbReference type="Proteomes" id="UP000314294"/>
    </source>
</evidence>
<comment type="caution">
    <text evidence="2">The sequence shown here is derived from an EMBL/GenBank/DDBJ whole genome shotgun (WGS) entry which is preliminary data.</text>
</comment>
<evidence type="ECO:0000313" key="2">
    <source>
        <dbReference type="EMBL" id="TNN61278.1"/>
    </source>
</evidence>
<dbReference type="EMBL" id="SRLO01000318">
    <property type="protein sequence ID" value="TNN61278.1"/>
    <property type="molecule type" value="Genomic_DNA"/>
</dbReference>
<dbReference type="AlphaFoldDB" id="A0A4Z2H5X5"/>
<dbReference type="Proteomes" id="UP000314294">
    <property type="component" value="Unassembled WGS sequence"/>
</dbReference>
<organism evidence="2 3">
    <name type="scientific">Liparis tanakae</name>
    <name type="common">Tanaka's snailfish</name>
    <dbReference type="NCBI Taxonomy" id="230148"/>
    <lineage>
        <taxon>Eukaryota</taxon>
        <taxon>Metazoa</taxon>
        <taxon>Chordata</taxon>
        <taxon>Craniata</taxon>
        <taxon>Vertebrata</taxon>
        <taxon>Euteleostomi</taxon>
        <taxon>Actinopterygii</taxon>
        <taxon>Neopterygii</taxon>
        <taxon>Teleostei</taxon>
        <taxon>Neoteleostei</taxon>
        <taxon>Acanthomorphata</taxon>
        <taxon>Eupercaria</taxon>
        <taxon>Perciformes</taxon>
        <taxon>Cottioidei</taxon>
        <taxon>Cottales</taxon>
        <taxon>Liparidae</taxon>
        <taxon>Liparis</taxon>
    </lineage>
</organism>
<name>A0A4Z2H5X5_9TELE</name>
<accession>A0A4Z2H5X5</accession>
<keyword evidence="3" id="KW-1185">Reference proteome</keyword>
<feature type="region of interest" description="Disordered" evidence="1">
    <location>
        <begin position="33"/>
        <end position="83"/>
    </location>
</feature>
<gene>
    <name evidence="2" type="ORF">EYF80_028481</name>
</gene>
<proteinExistence type="predicted"/>
<feature type="compositionally biased region" description="Basic and acidic residues" evidence="1">
    <location>
        <begin position="33"/>
        <end position="51"/>
    </location>
</feature>